<dbReference type="GO" id="GO:0006355">
    <property type="term" value="P:regulation of DNA-templated transcription"/>
    <property type="evidence" value="ECO:0007669"/>
    <property type="project" value="UniProtKB-ARBA"/>
</dbReference>
<dbReference type="FunFam" id="1.10.10.60:FF:000092">
    <property type="entry name" value="Trihelix transcription factor GT-2"/>
    <property type="match status" value="1"/>
</dbReference>
<dbReference type="PANTHER" id="PTHR21654:SF59">
    <property type="entry name" value="TRIHELIX TRANSCRIPTION FACTOR DF1"/>
    <property type="match status" value="1"/>
</dbReference>
<dbReference type="Gene3D" id="1.10.10.60">
    <property type="entry name" value="Homeodomain-like"/>
    <property type="match status" value="2"/>
</dbReference>
<organism evidence="9 10">
    <name type="scientific">Carnegiea gigantea</name>
    <dbReference type="NCBI Taxonomy" id="171969"/>
    <lineage>
        <taxon>Eukaryota</taxon>
        <taxon>Viridiplantae</taxon>
        <taxon>Streptophyta</taxon>
        <taxon>Embryophyta</taxon>
        <taxon>Tracheophyta</taxon>
        <taxon>Spermatophyta</taxon>
        <taxon>Magnoliopsida</taxon>
        <taxon>eudicotyledons</taxon>
        <taxon>Gunneridae</taxon>
        <taxon>Pentapetalae</taxon>
        <taxon>Caryophyllales</taxon>
        <taxon>Cactineae</taxon>
        <taxon>Cactaceae</taxon>
        <taxon>Cactoideae</taxon>
        <taxon>Echinocereeae</taxon>
        <taxon>Carnegiea</taxon>
    </lineage>
</organism>
<proteinExistence type="predicted"/>
<feature type="compositionally biased region" description="Low complexity" evidence="7">
    <location>
        <begin position="20"/>
        <end position="32"/>
    </location>
</feature>
<dbReference type="FunFam" id="1.10.10.60:FF:000061">
    <property type="entry name" value="Trihelix transcription factor GT-2"/>
    <property type="match status" value="1"/>
</dbReference>
<keyword evidence="4" id="KW-0238">DNA-binding</keyword>
<feature type="domain" description="Myb-like" evidence="8">
    <location>
        <begin position="56"/>
        <end position="114"/>
    </location>
</feature>
<gene>
    <name evidence="9" type="ORF">Cgig2_017548</name>
</gene>
<dbReference type="GO" id="GO:0003677">
    <property type="term" value="F:DNA binding"/>
    <property type="evidence" value="ECO:0007669"/>
    <property type="project" value="UniProtKB-KW"/>
</dbReference>
<feature type="compositionally biased region" description="Gly residues" evidence="7">
    <location>
        <begin position="7"/>
        <end position="19"/>
    </location>
</feature>
<evidence type="ECO:0000256" key="4">
    <source>
        <dbReference type="ARBA" id="ARBA00023125"/>
    </source>
</evidence>
<feature type="region of interest" description="Disordered" evidence="7">
    <location>
        <begin position="556"/>
        <end position="665"/>
    </location>
</feature>
<dbReference type="OrthoDB" id="691673at2759"/>
<keyword evidence="5" id="KW-0804">Transcription</keyword>
<feature type="domain" description="Myb-like" evidence="8">
    <location>
        <begin position="467"/>
        <end position="525"/>
    </location>
</feature>
<feature type="compositionally biased region" description="Acidic residues" evidence="7">
    <location>
        <begin position="607"/>
        <end position="623"/>
    </location>
</feature>
<evidence type="ECO:0000313" key="9">
    <source>
        <dbReference type="EMBL" id="KAJ8446046.1"/>
    </source>
</evidence>
<dbReference type="AlphaFoldDB" id="A0A9Q1KNM3"/>
<dbReference type="EMBL" id="JAKOGI010000061">
    <property type="protein sequence ID" value="KAJ8446046.1"/>
    <property type="molecule type" value="Genomic_DNA"/>
</dbReference>
<name>A0A9Q1KNM3_9CARY</name>
<evidence type="ECO:0000256" key="7">
    <source>
        <dbReference type="SAM" id="MobiDB-lite"/>
    </source>
</evidence>
<evidence type="ECO:0000256" key="2">
    <source>
        <dbReference type="ARBA" id="ARBA00022737"/>
    </source>
</evidence>
<dbReference type="CDD" id="cd12203">
    <property type="entry name" value="GT1"/>
    <property type="match status" value="2"/>
</dbReference>
<feature type="compositionally biased region" description="Low complexity" evidence="7">
    <location>
        <begin position="631"/>
        <end position="665"/>
    </location>
</feature>
<feature type="region of interest" description="Disordered" evidence="7">
    <location>
        <begin position="195"/>
        <end position="274"/>
    </location>
</feature>
<dbReference type="InterPro" id="IPR001005">
    <property type="entry name" value="SANT/Myb"/>
</dbReference>
<protein>
    <recommendedName>
        <fullName evidence="8">Myb-like domain-containing protein</fullName>
    </recommendedName>
</protein>
<keyword evidence="2" id="KW-0677">Repeat</keyword>
<dbReference type="Pfam" id="PF13837">
    <property type="entry name" value="Myb_DNA-bind_4"/>
    <property type="match status" value="2"/>
</dbReference>
<keyword evidence="6" id="KW-0539">Nucleus</keyword>
<dbReference type="SMART" id="SM00717">
    <property type="entry name" value="SANT"/>
    <property type="match status" value="2"/>
</dbReference>
<feature type="compositionally biased region" description="Low complexity" evidence="7">
    <location>
        <begin position="195"/>
        <end position="235"/>
    </location>
</feature>
<dbReference type="PROSITE" id="PS50090">
    <property type="entry name" value="MYB_LIKE"/>
    <property type="match status" value="2"/>
</dbReference>
<feature type="compositionally biased region" description="Polar residues" evidence="7">
    <location>
        <begin position="578"/>
        <end position="598"/>
    </location>
</feature>
<feature type="region of interest" description="Disordered" evidence="7">
    <location>
        <begin position="445"/>
        <end position="469"/>
    </location>
</feature>
<feature type="region of interest" description="Disordered" evidence="7">
    <location>
        <begin position="1"/>
        <end position="59"/>
    </location>
</feature>
<dbReference type="Proteomes" id="UP001153076">
    <property type="component" value="Unassembled WGS sequence"/>
</dbReference>
<keyword evidence="3" id="KW-0805">Transcription regulation</keyword>
<comment type="caution">
    <text evidence="9">The sequence shown here is derived from an EMBL/GenBank/DDBJ whole genome shotgun (WGS) entry which is preliminary data.</text>
</comment>
<comment type="subcellular location">
    <subcellularLocation>
        <location evidence="1">Nucleus</location>
    </subcellularLocation>
</comment>
<accession>A0A9Q1KNM3</accession>
<feature type="compositionally biased region" description="Low complexity" evidence="7">
    <location>
        <begin position="420"/>
        <end position="432"/>
    </location>
</feature>
<dbReference type="InterPro" id="IPR044822">
    <property type="entry name" value="Myb_DNA-bind_4"/>
</dbReference>
<evidence type="ECO:0000313" key="10">
    <source>
        <dbReference type="Proteomes" id="UP001153076"/>
    </source>
</evidence>
<keyword evidence="10" id="KW-1185">Reference proteome</keyword>
<feature type="compositionally biased region" description="Low complexity" evidence="7">
    <location>
        <begin position="366"/>
        <end position="408"/>
    </location>
</feature>
<feature type="compositionally biased region" description="Low complexity" evidence="7">
    <location>
        <begin position="245"/>
        <end position="262"/>
    </location>
</feature>
<feature type="compositionally biased region" description="Pro residues" evidence="7">
    <location>
        <begin position="409"/>
        <end position="419"/>
    </location>
</feature>
<evidence type="ECO:0000259" key="8">
    <source>
        <dbReference type="PROSITE" id="PS50090"/>
    </source>
</evidence>
<reference evidence="9" key="1">
    <citation type="submission" date="2022-04" db="EMBL/GenBank/DDBJ databases">
        <title>Carnegiea gigantea Genome sequencing and assembly v2.</title>
        <authorList>
            <person name="Copetti D."/>
            <person name="Sanderson M.J."/>
            <person name="Burquez A."/>
            <person name="Wojciechowski M.F."/>
        </authorList>
    </citation>
    <scope>NUCLEOTIDE SEQUENCE</scope>
    <source>
        <strain evidence="9">SGP5-SGP5p</strain>
        <tissue evidence="9">Aerial part</tissue>
    </source>
</reference>
<dbReference type="PANTHER" id="PTHR21654">
    <property type="entry name" value="FI21293P1"/>
    <property type="match status" value="1"/>
</dbReference>
<dbReference type="GO" id="GO:0005634">
    <property type="term" value="C:nucleus"/>
    <property type="evidence" value="ECO:0007669"/>
    <property type="project" value="UniProtKB-SubCell"/>
</dbReference>
<evidence type="ECO:0000256" key="1">
    <source>
        <dbReference type="ARBA" id="ARBA00004123"/>
    </source>
</evidence>
<feature type="region of interest" description="Disordered" evidence="7">
    <location>
        <begin position="366"/>
        <end position="432"/>
    </location>
</feature>
<feature type="compositionally biased region" description="Low complexity" evidence="7">
    <location>
        <begin position="564"/>
        <end position="577"/>
    </location>
</feature>
<evidence type="ECO:0000256" key="5">
    <source>
        <dbReference type="ARBA" id="ARBA00023163"/>
    </source>
</evidence>
<evidence type="ECO:0000256" key="6">
    <source>
        <dbReference type="ARBA" id="ARBA00023242"/>
    </source>
</evidence>
<sequence length="665" mass="72561">MLESSGGLVGSSGEGGGKAVVGSSGSSIMAAGSIGGGGDDDKSGGELFESGGGGGNRWPRQETLALLKIRSDMDTAFRDSSLKGPLWEEVSRKMAELGYHRSGKKCKEKFENVYKYHKRTKEGRVGKSEGKTYRFFDQLEALEQHHPNSSPALPPPRAPPQVAVPVTMIMPAGATVPSSPQPINVVHVAPAPLSISAQPQQPQPPNVSSNNPTPASQVAQTPGGVQGQQQQTMPTHPSPIQMEHSAPSESPSATPSSSSSTSSDEEVMGRKKRKRKWKDFFERLMKEVIDKQEVLQKRFLEAVERREHDRMAREEAWKMQEIARLNREHEILVQERSMAAAKDAALISFLKKLSEQQQIPMQLPAQLQTQAQPPQQQDVPSTTTGTQSQQVQRQAQVQPQAQVHHNPVPVAPPPLPQPQPLTQFPPQQAVPAAQTHLVISNNVDVQKTNNGNGTGGDVQSPLPPSSSRWPKAEVQALINLRTNLDQKYQESGPKGPLWEEISASMRKLGYNRNAKRCKEKWENINKYFKKVKESNKKRPEDSKTCPYFHQLDALYREKNKPDPNTNSNTNSTNITSSYGHPSSNVNLGPIMAQTQQHWPNPGSDNAEHEDSDDDGDEDDDDDQGTGYEIVANNAAGATNANVNVNSNAGSISTTTTTATTTGHAE</sequence>
<evidence type="ECO:0000256" key="3">
    <source>
        <dbReference type="ARBA" id="ARBA00023015"/>
    </source>
</evidence>